<dbReference type="EMBL" id="JALIGE010000076">
    <property type="protein sequence ID" value="MCS2163700.1"/>
    <property type="molecule type" value="Genomic_DNA"/>
</dbReference>
<reference evidence="2 3" key="1">
    <citation type="submission" date="2022-04" db="EMBL/GenBank/DDBJ databases">
        <title>Proposal of a three novel species of Scandinavium, Scandinavium hiltneri, Scandinavium manionii, Scandinavium tedordense.</title>
        <authorList>
            <person name="Maddock D.W."/>
            <person name="Brady C.L."/>
            <person name="Denman S."/>
            <person name="Arnold D."/>
        </authorList>
    </citation>
    <scope>NUCLEOTIDE SEQUENCE [LARGE SCALE GENOMIC DNA]</scope>
    <source>
        <strain evidence="2 3">H11S7</strain>
    </source>
</reference>
<evidence type="ECO:0000313" key="3">
    <source>
        <dbReference type="Proteomes" id="UP001205357"/>
    </source>
</evidence>
<evidence type="ECO:0000313" key="2">
    <source>
        <dbReference type="EMBL" id="MCS2163700.1"/>
    </source>
</evidence>
<gene>
    <name evidence="2" type="ORF">MUU47_21750</name>
</gene>
<feature type="transmembrane region" description="Helical" evidence="1">
    <location>
        <begin position="193"/>
        <end position="214"/>
    </location>
</feature>
<organism evidence="2 3">
    <name type="scientific">Scandinavium hiltneri</name>
    <dbReference type="NCBI Taxonomy" id="2926519"/>
    <lineage>
        <taxon>Bacteria</taxon>
        <taxon>Pseudomonadati</taxon>
        <taxon>Pseudomonadota</taxon>
        <taxon>Gammaproteobacteria</taxon>
        <taxon>Enterobacterales</taxon>
        <taxon>Enterobacteriaceae</taxon>
        <taxon>Scandinavium</taxon>
    </lineage>
</organism>
<keyword evidence="1" id="KW-1133">Transmembrane helix</keyword>
<sequence>MNKYFKLAGWCVAVAVVGGLSGSHGVDLVNQYAHRVSIVDANNSANIGGVYWSHGFKNADKNAAIRTVVDATNTTFNNIPANITDAEFIKHFGSRPEWQGHHFFGHAYTPVEVVKFGESQKTHPEVEACDSWQNVLTAKRDNKISTWEVYKDVKALREDYLRQCAWNEAKDMRYTDNEATSNFNEGEIMRKGWFALLALFGTIPAIWIGFWRVVGAAVRSAKSEIKGDKK</sequence>
<name>A0ABT2E721_9ENTR</name>
<evidence type="ECO:0000256" key="1">
    <source>
        <dbReference type="SAM" id="Phobius"/>
    </source>
</evidence>
<comment type="caution">
    <text evidence="2">The sequence shown here is derived from an EMBL/GenBank/DDBJ whole genome shotgun (WGS) entry which is preliminary data.</text>
</comment>
<keyword evidence="1" id="KW-0472">Membrane</keyword>
<keyword evidence="3" id="KW-1185">Reference proteome</keyword>
<keyword evidence="1" id="KW-0812">Transmembrane</keyword>
<protein>
    <submittedName>
        <fullName evidence="2">Uncharacterized protein</fullName>
    </submittedName>
</protein>
<proteinExistence type="predicted"/>
<dbReference type="Proteomes" id="UP001205357">
    <property type="component" value="Unassembled WGS sequence"/>
</dbReference>
<dbReference type="RefSeq" id="WP_258990233.1">
    <property type="nucleotide sequence ID" value="NZ_JALIGE010000076.1"/>
</dbReference>
<accession>A0ABT2E721</accession>